<comment type="subcellular location">
    <subcellularLocation>
        <location evidence="2">Chromosome</location>
        <location evidence="2">Centromere</location>
        <location evidence="2">Kinetochore</location>
    </subcellularLocation>
    <subcellularLocation>
        <location evidence="1">Nucleus</location>
    </subcellularLocation>
</comment>
<dbReference type="Proteomes" id="UP000009328">
    <property type="component" value="Unassembled WGS sequence"/>
</dbReference>
<dbReference type="STRING" id="1206466.K0KMF5"/>
<evidence type="ECO:0000256" key="3">
    <source>
        <dbReference type="ARBA" id="ARBA00022454"/>
    </source>
</evidence>
<evidence type="ECO:0000256" key="1">
    <source>
        <dbReference type="ARBA" id="ARBA00004123"/>
    </source>
</evidence>
<organism evidence="10 11">
    <name type="scientific">Wickerhamomyces ciferrii (strain ATCC 14091 / BCRC 22168 / CBS 111 / JCM 3599 / NBRC 0793 / NRRL Y-1031 F-60-10)</name>
    <name type="common">Yeast</name>
    <name type="synonym">Pichia ciferrii</name>
    <dbReference type="NCBI Taxonomy" id="1206466"/>
    <lineage>
        <taxon>Eukaryota</taxon>
        <taxon>Fungi</taxon>
        <taxon>Dikarya</taxon>
        <taxon>Ascomycota</taxon>
        <taxon>Saccharomycotina</taxon>
        <taxon>Saccharomycetes</taxon>
        <taxon>Phaffomycetales</taxon>
        <taxon>Wickerhamomycetaceae</taxon>
        <taxon>Wickerhamomyces</taxon>
    </lineage>
</organism>
<keyword evidence="8" id="KW-0131">Cell cycle</keyword>
<evidence type="ECO:0000256" key="5">
    <source>
        <dbReference type="ARBA" id="ARBA00022776"/>
    </source>
</evidence>
<keyword evidence="7" id="KW-0539">Nucleus</keyword>
<dbReference type="InParanoid" id="K0KMF5"/>
<dbReference type="PANTHER" id="PTHR15459">
    <property type="entry name" value="POLYAMINE-MODULATED FACTOR 1"/>
    <property type="match status" value="1"/>
</dbReference>
<comment type="caution">
    <text evidence="10">The sequence shown here is derived from an EMBL/GenBank/DDBJ whole genome shotgun (WGS) entry which is preliminary data.</text>
</comment>
<evidence type="ECO:0000256" key="7">
    <source>
        <dbReference type="ARBA" id="ARBA00023242"/>
    </source>
</evidence>
<proteinExistence type="predicted"/>
<gene>
    <name evidence="10" type="ORF">BN7_1812</name>
</gene>
<dbReference type="InterPro" id="IPR007128">
    <property type="entry name" value="PMF1/Nnf1"/>
</dbReference>
<dbReference type="EMBL" id="CAIF01000040">
    <property type="protein sequence ID" value="CCH42268.1"/>
    <property type="molecule type" value="Genomic_DNA"/>
</dbReference>
<reference evidence="10 11" key="1">
    <citation type="journal article" date="2012" name="Eukaryot. Cell">
        <title>Draft genome sequence of Wickerhamomyces ciferrii NRRL Y-1031 F-60-10.</title>
        <authorList>
            <person name="Schneider J."/>
            <person name="Andrea H."/>
            <person name="Blom J."/>
            <person name="Jaenicke S."/>
            <person name="Ruckert C."/>
            <person name="Schorsch C."/>
            <person name="Szczepanowski R."/>
            <person name="Farwick M."/>
            <person name="Goesmann A."/>
            <person name="Puhler A."/>
            <person name="Schaffer S."/>
            <person name="Tauch A."/>
            <person name="Kohler T."/>
            <person name="Brinkrolf K."/>
        </authorList>
    </citation>
    <scope>NUCLEOTIDE SEQUENCE [LARGE SCALE GENOMIC DNA]</scope>
    <source>
        <strain evidence="11">ATCC 14091 / BCRC 22168 / CBS 111 / JCM 3599 / NBRC 0793 / NRRL Y-1031 F-60-10</strain>
    </source>
</reference>
<keyword evidence="9" id="KW-0137">Centromere</keyword>
<evidence type="ECO:0000313" key="11">
    <source>
        <dbReference type="Proteomes" id="UP000009328"/>
    </source>
</evidence>
<dbReference type="GO" id="GO:0007059">
    <property type="term" value="P:chromosome segregation"/>
    <property type="evidence" value="ECO:0007669"/>
    <property type="project" value="TreeGrafter"/>
</dbReference>
<protein>
    <submittedName>
        <fullName evidence="10">Kinetochore-associated protein NNF1</fullName>
    </submittedName>
</protein>
<dbReference type="GO" id="GO:0005634">
    <property type="term" value="C:nucleus"/>
    <property type="evidence" value="ECO:0007669"/>
    <property type="project" value="UniProtKB-SubCell"/>
</dbReference>
<dbReference type="GO" id="GO:0051301">
    <property type="term" value="P:cell division"/>
    <property type="evidence" value="ECO:0007669"/>
    <property type="project" value="UniProtKB-KW"/>
</dbReference>
<dbReference type="eggNOG" id="ENOG502RZTQ">
    <property type="taxonomic scope" value="Eukaryota"/>
</dbReference>
<evidence type="ECO:0000256" key="8">
    <source>
        <dbReference type="ARBA" id="ARBA00023306"/>
    </source>
</evidence>
<keyword evidence="6" id="KW-0995">Kinetochore</keyword>
<dbReference type="FunCoup" id="K0KMF5">
    <property type="interactions" value="68"/>
</dbReference>
<dbReference type="Pfam" id="PF03980">
    <property type="entry name" value="Nnf1"/>
    <property type="match status" value="1"/>
</dbReference>
<evidence type="ECO:0000256" key="2">
    <source>
        <dbReference type="ARBA" id="ARBA00004629"/>
    </source>
</evidence>
<dbReference type="PANTHER" id="PTHR15459:SF3">
    <property type="entry name" value="POLYAMINE-MODULATED FACTOR 1"/>
    <property type="match status" value="1"/>
</dbReference>
<accession>K0KMF5</accession>
<keyword evidence="4" id="KW-0132">Cell division</keyword>
<dbReference type="AlphaFoldDB" id="K0KMF5"/>
<sequence length="107" mass="12450">MSNTENKDHIRHQRLVQVVNKALEESMKTISDENLQSCYPLLSSTKQGKETISVVKEQLKESWFQNSQKEFDAIYKERDIEAKLNELDDLIIEAQDLQKNSEAKQIP</sequence>
<evidence type="ECO:0000256" key="6">
    <source>
        <dbReference type="ARBA" id="ARBA00022838"/>
    </source>
</evidence>
<keyword evidence="3" id="KW-0158">Chromosome</keyword>
<dbReference type="HOGENOM" id="CLU_2212002_0_0_1"/>
<name>K0KMF5_WICCF</name>
<evidence type="ECO:0000256" key="9">
    <source>
        <dbReference type="ARBA" id="ARBA00023328"/>
    </source>
</evidence>
<keyword evidence="11" id="KW-1185">Reference proteome</keyword>
<dbReference type="GO" id="GO:0000444">
    <property type="term" value="C:MIS12/MIND type complex"/>
    <property type="evidence" value="ECO:0007669"/>
    <property type="project" value="InterPro"/>
</dbReference>
<evidence type="ECO:0000313" key="10">
    <source>
        <dbReference type="EMBL" id="CCH42268.1"/>
    </source>
</evidence>
<evidence type="ECO:0000256" key="4">
    <source>
        <dbReference type="ARBA" id="ARBA00022618"/>
    </source>
</evidence>
<keyword evidence="5" id="KW-0498">Mitosis</keyword>